<dbReference type="VEuPathDB" id="TrichDB:TRFO_23380"/>
<keyword evidence="1" id="KW-1133">Transmembrane helix</keyword>
<feature type="transmembrane region" description="Helical" evidence="1">
    <location>
        <begin position="298"/>
        <end position="322"/>
    </location>
</feature>
<organism evidence="2 3">
    <name type="scientific">Tritrichomonas foetus</name>
    <dbReference type="NCBI Taxonomy" id="1144522"/>
    <lineage>
        <taxon>Eukaryota</taxon>
        <taxon>Metamonada</taxon>
        <taxon>Parabasalia</taxon>
        <taxon>Tritrichomonadida</taxon>
        <taxon>Tritrichomonadidae</taxon>
        <taxon>Tritrichomonas</taxon>
    </lineage>
</organism>
<sequence length="530" mass="61833">MSLGISELLVIENENLNDGKNKPKKMIKMWIDIMTPSEILFTLFIFSIILSAILLSGLNHRNKAVFSEVPHKFNNNMQGTRTEFVLYEFPHISSYNRYVTLGIYFYRRTDNPNVTNTNISKHILFSLDVYKTGDKGVYNSTKVPIDILCEMNETQNVSGNFIIYKDYFIRYKSLDIGIDMRSPDNATFNQYTVYSYLGGTDFSKFSLYYRILLSVILSGMLIIFIFTNCFKKYKNTNTTALAASTKSFSNTLSHNSSILQQVHILTVEQIIVLPLIVMLIINNYPLYYNHLQNPTENFYINSVTFDSILNGYSCFTILVLFYQLDKSNSYYHSNLDEHDQKSKWSFVKEILAYTFYTGICIEITYTSYNHKAMKTTSMINIIPLTYKEFDINEITQKQYVYSQIVVSIFIIILMMKSLIICFVSQGDYHKLIIYYYATFILLFQMLMINSLSQIFDVLNNWLNPDDQWVMLFTLENIFAGLLLYVHWPIDERTVNIHINNYEGAKELNIQDGLMIEENRSIFEADDLIVE</sequence>
<name>A0A1J4KF07_9EUKA</name>
<proteinExistence type="predicted"/>
<accession>A0A1J4KF07</accession>
<evidence type="ECO:0000256" key="1">
    <source>
        <dbReference type="SAM" id="Phobius"/>
    </source>
</evidence>
<feature type="transmembrane region" description="Helical" evidence="1">
    <location>
        <begin position="399"/>
        <end position="419"/>
    </location>
</feature>
<feature type="transmembrane region" description="Helical" evidence="1">
    <location>
        <begin position="431"/>
        <end position="448"/>
    </location>
</feature>
<evidence type="ECO:0000313" key="2">
    <source>
        <dbReference type="EMBL" id="OHT08174.1"/>
    </source>
</evidence>
<feature type="transmembrane region" description="Helical" evidence="1">
    <location>
        <begin position="207"/>
        <end position="226"/>
    </location>
</feature>
<gene>
    <name evidence="2" type="ORF">TRFO_23380</name>
</gene>
<feature type="transmembrane region" description="Helical" evidence="1">
    <location>
        <begin position="468"/>
        <end position="487"/>
    </location>
</feature>
<feature type="transmembrane region" description="Helical" evidence="1">
    <location>
        <begin position="262"/>
        <end position="286"/>
    </location>
</feature>
<dbReference type="EMBL" id="MLAK01000675">
    <property type="protein sequence ID" value="OHT08174.1"/>
    <property type="molecule type" value="Genomic_DNA"/>
</dbReference>
<keyword evidence="1" id="KW-0472">Membrane</keyword>
<feature type="transmembrane region" description="Helical" evidence="1">
    <location>
        <begin position="30"/>
        <end position="55"/>
    </location>
</feature>
<dbReference type="AlphaFoldDB" id="A0A1J4KF07"/>
<comment type="caution">
    <text evidence="2">The sequence shown here is derived from an EMBL/GenBank/DDBJ whole genome shotgun (WGS) entry which is preliminary data.</text>
</comment>
<dbReference type="RefSeq" id="XP_068361310.1">
    <property type="nucleotide sequence ID" value="XM_068503117.1"/>
</dbReference>
<protein>
    <submittedName>
        <fullName evidence="2">Uncharacterized protein</fullName>
    </submittedName>
</protein>
<dbReference type="GeneID" id="94837821"/>
<evidence type="ECO:0000313" key="3">
    <source>
        <dbReference type="Proteomes" id="UP000179807"/>
    </source>
</evidence>
<dbReference type="Proteomes" id="UP000179807">
    <property type="component" value="Unassembled WGS sequence"/>
</dbReference>
<keyword evidence="1" id="KW-0812">Transmembrane</keyword>
<reference evidence="2" key="1">
    <citation type="submission" date="2016-10" db="EMBL/GenBank/DDBJ databases">
        <authorList>
            <person name="Benchimol M."/>
            <person name="Almeida L.G."/>
            <person name="Vasconcelos A.T."/>
            <person name="Perreira-Neves A."/>
            <person name="Rosa I.A."/>
            <person name="Tasca T."/>
            <person name="Bogo M.R."/>
            <person name="de Souza W."/>
        </authorList>
    </citation>
    <scope>NUCLEOTIDE SEQUENCE [LARGE SCALE GENOMIC DNA]</scope>
    <source>
        <strain evidence="2">K</strain>
    </source>
</reference>
<keyword evidence="3" id="KW-1185">Reference proteome</keyword>